<dbReference type="AlphaFoldDB" id="A0A9P1CDZ3"/>
<feature type="region of interest" description="Disordered" evidence="1">
    <location>
        <begin position="285"/>
        <end position="304"/>
    </location>
</feature>
<evidence type="ECO:0000256" key="1">
    <source>
        <dbReference type="SAM" id="MobiDB-lite"/>
    </source>
</evidence>
<reference evidence="3 4" key="2">
    <citation type="submission" date="2024-05" db="EMBL/GenBank/DDBJ databases">
        <authorList>
            <person name="Chen Y."/>
            <person name="Shah S."/>
            <person name="Dougan E. K."/>
            <person name="Thang M."/>
            <person name="Chan C."/>
        </authorList>
    </citation>
    <scope>NUCLEOTIDE SEQUENCE [LARGE SCALE GENOMIC DNA]</scope>
</reference>
<feature type="region of interest" description="Disordered" evidence="1">
    <location>
        <begin position="469"/>
        <end position="493"/>
    </location>
</feature>
<accession>A0A9P1CDZ3</accession>
<comment type="caution">
    <text evidence="2">The sequence shown here is derived from an EMBL/GenBank/DDBJ whole genome shotgun (WGS) entry which is preliminary data.</text>
</comment>
<feature type="compositionally biased region" description="Basic and acidic residues" evidence="1">
    <location>
        <begin position="370"/>
        <end position="380"/>
    </location>
</feature>
<feature type="region of interest" description="Disordered" evidence="1">
    <location>
        <begin position="348"/>
        <end position="380"/>
    </location>
</feature>
<reference evidence="2" key="1">
    <citation type="submission" date="2022-10" db="EMBL/GenBank/DDBJ databases">
        <authorList>
            <person name="Chen Y."/>
            <person name="Dougan E. K."/>
            <person name="Chan C."/>
            <person name="Rhodes N."/>
            <person name="Thang M."/>
        </authorList>
    </citation>
    <scope>NUCLEOTIDE SEQUENCE</scope>
</reference>
<dbReference type="Proteomes" id="UP001152797">
    <property type="component" value="Unassembled WGS sequence"/>
</dbReference>
<feature type="compositionally biased region" description="Low complexity" evidence="1">
    <location>
        <begin position="360"/>
        <end position="369"/>
    </location>
</feature>
<dbReference type="EMBL" id="CAMXCT030001431">
    <property type="protein sequence ID" value="CAL4777326.1"/>
    <property type="molecule type" value="Genomic_DNA"/>
</dbReference>
<protein>
    <submittedName>
        <fullName evidence="2">Uncharacterized protein</fullName>
    </submittedName>
</protein>
<evidence type="ECO:0000313" key="4">
    <source>
        <dbReference type="Proteomes" id="UP001152797"/>
    </source>
</evidence>
<name>A0A9P1CDZ3_9DINO</name>
<evidence type="ECO:0000313" key="3">
    <source>
        <dbReference type="EMBL" id="CAL4777326.1"/>
    </source>
</evidence>
<keyword evidence="4" id="KW-1185">Reference proteome</keyword>
<dbReference type="EMBL" id="CAMXCT020001431">
    <property type="protein sequence ID" value="CAL1143389.1"/>
    <property type="molecule type" value="Genomic_DNA"/>
</dbReference>
<feature type="compositionally biased region" description="Low complexity" evidence="1">
    <location>
        <begin position="160"/>
        <end position="171"/>
    </location>
</feature>
<feature type="region of interest" description="Disordered" evidence="1">
    <location>
        <begin position="514"/>
        <end position="554"/>
    </location>
</feature>
<feature type="region of interest" description="Disordered" evidence="1">
    <location>
        <begin position="156"/>
        <end position="202"/>
    </location>
</feature>
<dbReference type="EMBL" id="CAMXCT010001431">
    <property type="protein sequence ID" value="CAI3990014.1"/>
    <property type="molecule type" value="Genomic_DNA"/>
</dbReference>
<organism evidence="2">
    <name type="scientific">Cladocopium goreaui</name>
    <dbReference type="NCBI Taxonomy" id="2562237"/>
    <lineage>
        <taxon>Eukaryota</taxon>
        <taxon>Sar</taxon>
        <taxon>Alveolata</taxon>
        <taxon>Dinophyceae</taxon>
        <taxon>Suessiales</taxon>
        <taxon>Symbiodiniaceae</taxon>
        <taxon>Cladocopium</taxon>
    </lineage>
</organism>
<evidence type="ECO:0000313" key="2">
    <source>
        <dbReference type="EMBL" id="CAI3990014.1"/>
    </source>
</evidence>
<gene>
    <name evidence="2" type="ORF">C1SCF055_LOCUS17036</name>
</gene>
<proteinExistence type="predicted"/>
<sequence length="554" mass="61432">MAAPRGKPRLVADPSMGVGDLLECMETWLDELNHNRLYSTIKPPAQTTWKTAPDPGWLLSLSSLWSKFLRLAPNGMIPSKKNRQSLERLQDARNVNHGKIEKQAFADQIDEYMRIGLAQLRDLKQSELQKSRAMRKVTREEQQQLEEVLPLLTEVEDEPQCSASSSAQPQSTALVPACGEPVQGRDDSQDSTAETAVSKEPETLQLKLEELNPSEIFARVLKRPSLTSSSGSPVKFSCSEQKRMVDSPSSFAGFLTGMMEMGAYDDKDYQLLQDSDKDYQLLQDSANQASGSKEAPKKVKKKIAKKKKLKKKRGAVEAKHQGLEGDAYYEKAREFSQRASEEFERLWPTPADAARESGTSGVASPSSLSRRSDVSEDRGDVGGRISLQATIAQELVNCGFDYVTEDDVNVVRKGMCHKEKLCTAFVTMASAAHVQLGIQLLHGRLVPSCSWKALRAETALARLNTLKCNSGTSSSAAPEPPAPSEGQAAGHHLMHVKKEESQLENAFLNELRVYSEEPKKKKDKKSKDKGSKDLEVSGTPWERRLKQRKADPDF</sequence>